<comment type="similarity">
    <text evidence="1">Belongs to the 'GDSL' lipolytic enzyme family.</text>
</comment>
<dbReference type="GeneID" id="63842048"/>
<dbReference type="PANTHER" id="PTHR43695">
    <property type="entry name" value="PUTATIVE (AFU_ORTHOLOGUE AFUA_2G17250)-RELATED"/>
    <property type="match status" value="1"/>
</dbReference>
<dbReference type="OrthoDB" id="2141316at2759"/>
<dbReference type="GO" id="GO:0016787">
    <property type="term" value="F:hydrolase activity"/>
    <property type="evidence" value="ECO:0007669"/>
    <property type="project" value="UniProtKB-KW"/>
</dbReference>
<evidence type="ECO:0000256" key="3">
    <source>
        <dbReference type="SAM" id="MobiDB-lite"/>
    </source>
</evidence>
<keyword evidence="6" id="KW-1185">Reference proteome</keyword>
<name>A0A9P4XZM8_CRYP1</name>
<dbReference type="InterPro" id="IPR013830">
    <property type="entry name" value="SGNH_hydro"/>
</dbReference>
<dbReference type="Pfam" id="PF13472">
    <property type="entry name" value="Lipase_GDSL_2"/>
    <property type="match status" value="1"/>
</dbReference>
<evidence type="ECO:0000313" key="5">
    <source>
        <dbReference type="EMBL" id="KAF3763829.1"/>
    </source>
</evidence>
<comment type="caution">
    <text evidence="5">The sequence shown here is derived from an EMBL/GenBank/DDBJ whole genome shotgun (WGS) entry which is preliminary data.</text>
</comment>
<evidence type="ECO:0000256" key="1">
    <source>
        <dbReference type="ARBA" id="ARBA00008668"/>
    </source>
</evidence>
<dbReference type="Proteomes" id="UP000803844">
    <property type="component" value="Unassembled WGS sequence"/>
</dbReference>
<sequence length="253" mass="27190">MQISTYALPVAHTRRSTPTIYTCGDSTMAKDGADNGLTDGWGQYLGNYTTATVVNEAIAGRSARSYWEEGRFQDVADLLVEGDIVVIEFGHNDGGSPETDDNGRSDCPGDGEEVCTSDADGSTVYTFVYYIIQAAKLMISKGATVVLSTQTPDNPWETGSFVYSAPRFVGYQKIAAEAVGNNCTYVDHFNAVALMYEQLGNATVNSYYPSDHTHTSPTGANMVAEAFVQAIATSMNGTTGLIDYISSDYPTVY</sequence>
<dbReference type="SUPFAM" id="SSF52266">
    <property type="entry name" value="SGNH hydrolase"/>
    <property type="match status" value="1"/>
</dbReference>
<organism evidence="5 6">
    <name type="scientific">Cryphonectria parasitica (strain ATCC 38755 / EP155)</name>
    <dbReference type="NCBI Taxonomy" id="660469"/>
    <lineage>
        <taxon>Eukaryota</taxon>
        <taxon>Fungi</taxon>
        <taxon>Dikarya</taxon>
        <taxon>Ascomycota</taxon>
        <taxon>Pezizomycotina</taxon>
        <taxon>Sordariomycetes</taxon>
        <taxon>Sordariomycetidae</taxon>
        <taxon>Diaporthales</taxon>
        <taxon>Cryphonectriaceae</taxon>
        <taxon>Cryphonectria-Endothia species complex</taxon>
        <taxon>Cryphonectria</taxon>
    </lineage>
</organism>
<dbReference type="InterPro" id="IPR037459">
    <property type="entry name" value="RhgT-like"/>
</dbReference>
<gene>
    <name evidence="5" type="ORF">M406DRAFT_65158</name>
</gene>
<dbReference type="Gene3D" id="3.40.50.1110">
    <property type="entry name" value="SGNH hydrolase"/>
    <property type="match status" value="1"/>
</dbReference>
<evidence type="ECO:0000313" key="6">
    <source>
        <dbReference type="Proteomes" id="UP000803844"/>
    </source>
</evidence>
<dbReference type="PANTHER" id="PTHR43695:SF1">
    <property type="entry name" value="RHAMNOGALACTURONAN ACETYLESTERASE"/>
    <property type="match status" value="1"/>
</dbReference>
<protein>
    <submittedName>
        <fullName evidence="5">Family 12 carbohydrate esterase</fullName>
    </submittedName>
</protein>
<dbReference type="EMBL" id="MU032349">
    <property type="protein sequence ID" value="KAF3763829.1"/>
    <property type="molecule type" value="Genomic_DNA"/>
</dbReference>
<accession>A0A9P4XZM8</accession>
<evidence type="ECO:0000259" key="4">
    <source>
        <dbReference type="Pfam" id="PF13472"/>
    </source>
</evidence>
<feature type="region of interest" description="Disordered" evidence="3">
    <location>
        <begin position="90"/>
        <end position="116"/>
    </location>
</feature>
<proteinExistence type="inferred from homology"/>
<evidence type="ECO:0000256" key="2">
    <source>
        <dbReference type="ARBA" id="ARBA00022801"/>
    </source>
</evidence>
<dbReference type="RefSeq" id="XP_040774790.1">
    <property type="nucleotide sequence ID" value="XM_040924919.1"/>
</dbReference>
<keyword evidence="2" id="KW-0378">Hydrolase</keyword>
<feature type="domain" description="SGNH hydrolase-type esterase" evidence="4">
    <location>
        <begin position="24"/>
        <end position="219"/>
    </location>
</feature>
<reference evidence="5" key="1">
    <citation type="journal article" date="2020" name="Phytopathology">
        <title>Genome sequence of the chestnut blight fungus Cryphonectria parasitica EP155: A fundamental resource for an archetypical invasive plant pathogen.</title>
        <authorList>
            <person name="Crouch J.A."/>
            <person name="Dawe A."/>
            <person name="Aerts A."/>
            <person name="Barry K."/>
            <person name="Churchill A.C.L."/>
            <person name="Grimwood J."/>
            <person name="Hillman B."/>
            <person name="Milgroom M.G."/>
            <person name="Pangilinan J."/>
            <person name="Smith M."/>
            <person name="Salamov A."/>
            <person name="Schmutz J."/>
            <person name="Yadav J."/>
            <person name="Grigoriev I.V."/>
            <person name="Nuss D."/>
        </authorList>
    </citation>
    <scope>NUCLEOTIDE SEQUENCE</scope>
    <source>
        <strain evidence="5">EP155</strain>
    </source>
</reference>
<dbReference type="InterPro" id="IPR036514">
    <property type="entry name" value="SGNH_hydro_sf"/>
</dbReference>
<dbReference type="AlphaFoldDB" id="A0A9P4XZM8"/>